<dbReference type="InterPro" id="IPR029068">
    <property type="entry name" value="Glyas_Bleomycin-R_OHBP_Dase"/>
</dbReference>
<dbReference type="CDD" id="cd06587">
    <property type="entry name" value="VOC"/>
    <property type="match status" value="1"/>
</dbReference>
<proteinExistence type="predicted"/>
<gene>
    <name evidence="2" type="ORF">NGM29_09365</name>
</gene>
<dbReference type="InterPro" id="IPR004360">
    <property type="entry name" value="Glyas_Fos-R_dOase_dom"/>
</dbReference>
<name>A0A9E7STR0_9EURY</name>
<dbReference type="AlphaFoldDB" id="A0A9E7STR0"/>
<dbReference type="PROSITE" id="PS51819">
    <property type="entry name" value="VOC"/>
    <property type="match status" value="2"/>
</dbReference>
<evidence type="ECO:0000259" key="1">
    <source>
        <dbReference type="PROSITE" id="PS51819"/>
    </source>
</evidence>
<accession>A0A9E7STR0</accession>
<dbReference type="EMBL" id="CP100355">
    <property type="protein sequence ID" value="UTF52017.1"/>
    <property type="molecule type" value="Genomic_DNA"/>
</dbReference>
<dbReference type="Pfam" id="PF00903">
    <property type="entry name" value="Glyoxalase"/>
    <property type="match status" value="1"/>
</dbReference>
<dbReference type="RefSeq" id="WP_254155699.1">
    <property type="nucleotide sequence ID" value="NZ_CP100355.1"/>
</dbReference>
<dbReference type="Gene3D" id="3.10.180.10">
    <property type="entry name" value="2,3-Dihydroxybiphenyl 1,2-Dioxygenase, domain 1"/>
    <property type="match status" value="2"/>
</dbReference>
<keyword evidence="3" id="KW-1185">Reference proteome</keyword>
<sequence length="239" mass="26702">MLTRLAWLGLEVEFLAPARRFYEETLELSVANRPLARHVNDARSDDERAVTLDAGGTELILRRPTGLPRGGLHTHFACSIPVAEYDDWWDALEDEHDLQEHTFGDARSLYLYDPDGNCVELGQGDVRGPGIDGVFEVVLEVASLEDAEDRYGRLGFETVDRGSDRRRVRMNGPVALELWEPQLGLADARGGVHVDLGFETDDLDAVEAALEQWVCSLERSNSRLIARDPDGHHLTVLED</sequence>
<organism evidence="2 3">
    <name type="scientific">Natronosalvus rutilus</name>
    <dbReference type="NCBI Taxonomy" id="2953753"/>
    <lineage>
        <taxon>Archaea</taxon>
        <taxon>Methanobacteriati</taxon>
        <taxon>Methanobacteriota</taxon>
        <taxon>Stenosarchaea group</taxon>
        <taxon>Halobacteria</taxon>
        <taxon>Halobacteriales</taxon>
        <taxon>Natrialbaceae</taxon>
        <taxon>Natronosalvus</taxon>
    </lineage>
</organism>
<feature type="domain" description="VOC" evidence="1">
    <location>
        <begin position="4"/>
        <end position="124"/>
    </location>
</feature>
<dbReference type="GeneID" id="73290253"/>
<dbReference type="SUPFAM" id="SSF54593">
    <property type="entry name" value="Glyoxalase/Bleomycin resistance protein/Dihydroxybiphenyl dioxygenase"/>
    <property type="match status" value="2"/>
</dbReference>
<protein>
    <submittedName>
        <fullName evidence="2">Fosmidomycin resistance protein</fullName>
    </submittedName>
</protein>
<reference evidence="2" key="1">
    <citation type="submission" date="2022-06" db="EMBL/GenBank/DDBJ databases">
        <title>Diverse halophilic archaea isolated from saline environments.</title>
        <authorList>
            <person name="Cui H.-L."/>
        </authorList>
    </citation>
    <scope>NUCLEOTIDE SEQUENCE</scope>
    <source>
        <strain evidence="2">WLHS1</strain>
    </source>
</reference>
<dbReference type="Proteomes" id="UP001056855">
    <property type="component" value="Chromosome"/>
</dbReference>
<dbReference type="InterPro" id="IPR037523">
    <property type="entry name" value="VOC_core"/>
</dbReference>
<evidence type="ECO:0000313" key="3">
    <source>
        <dbReference type="Proteomes" id="UP001056855"/>
    </source>
</evidence>
<feature type="domain" description="VOC" evidence="1">
    <location>
        <begin position="133"/>
        <end position="239"/>
    </location>
</feature>
<dbReference type="KEGG" id="sawl:NGM29_09365"/>
<evidence type="ECO:0000313" key="2">
    <source>
        <dbReference type="EMBL" id="UTF52017.1"/>
    </source>
</evidence>